<feature type="transmembrane region" description="Helical" evidence="1">
    <location>
        <begin position="76"/>
        <end position="98"/>
    </location>
</feature>
<dbReference type="InterPro" id="IPR027628">
    <property type="entry name" value="DotA_TraY"/>
</dbReference>
<evidence type="ECO:0008006" key="5">
    <source>
        <dbReference type="Google" id="ProtNLM"/>
    </source>
</evidence>
<feature type="chain" id="PRO_5004228823" description="DotA/TraY family protein" evidence="2">
    <location>
        <begin position="23"/>
        <end position="665"/>
    </location>
</feature>
<dbReference type="NCBIfam" id="TIGR04346">
    <property type="entry name" value="DotA_TraY"/>
    <property type="match status" value="1"/>
</dbReference>
<feature type="transmembrane region" description="Helical" evidence="1">
    <location>
        <begin position="510"/>
        <end position="529"/>
    </location>
</feature>
<protein>
    <recommendedName>
        <fullName evidence="5">DotA/TraY family protein</fullName>
    </recommendedName>
</protein>
<dbReference type="AlphaFoldDB" id="Q3SI90"/>
<evidence type="ECO:0000256" key="1">
    <source>
        <dbReference type="SAM" id="Phobius"/>
    </source>
</evidence>
<feature type="transmembrane region" description="Helical" evidence="1">
    <location>
        <begin position="595"/>
        <end position="618"/>
    </location>
</feature>
<dbReference type="EMBL" id="CP000116">
    <property type="protein sequence ID" value="AAZ97638.1"/>
    <property type="molecule type" value="Genomic_DNA"/>
</dbReference>
<sequence length="665" mass="69462">MNKSAALLHVLAGLAVSGLALAAPDPASMLAAAEGGDESLKLIQTVFGNPGGLFPSAGGPMPGGEIFSSIFTNLNIILFSLGLAWLSYGVVAGLVQTAHEGEFLGKRMSTTWVPIRLTVGIVTLVPFVKGWSIAQLFVYLMAVLGIGAANLTVQGFASSVNQLSASATQYTAPASTAVDPKTREAVEKMLKVAACVESHNFELAAGEANGALQYEPQQYATCQKMAGRMVCGITAELPDEFACGSVSFPTAKADAGSNKSDPAMAAIATSVAMAQESAGLEAFKETRTLAHELAQAAATGADFAGVGQRVDDIAKAYQAGLVQAVAAHESQIQQRASEALAKAGSMEKGGWVSLGSSYKTLSSDLSAFSQMGQGVAEVQIEEGRAQGEFMSRLSGAWAGMEDFAERLTSEGEVWRWLSNKINAGIAGIGNDSGLVNPLVVAQKLGDTTIGAGQAVFLVSKIPVVSTVLSKVPGFDSLTTIGQVLFWTGAFLSIYVPMIPFIAFWSGIVTWLGTLAEGLVAAPLWSFAHLDTDGEGLGRRTEYGYIFIMQVFLRPVLMVIGFVVASLAMLALGTLLLKLYTLAWETAGYQNFDVGAVVLVVGGVMLFAVLLVSLVQGAFNLVSYIPDRVLGWLGGYVGEGLGRQQEAQHEGKFQSAVLAGKAAAKL</sequence>
<name>Q3SI90_THIDA</name>
<dbReference type="OrthoDB" id="7010241at2"/>
<keyword evidence="4" id="KW-1185">Reference proteome</keyword>
<dbReference type="eggNOG" id="COG0697">
    <property type="taxonomic scope" value="Bacteria"/>
</dbReference>
<feature type="transmembrane region" description="Helical" evidence="1">
    <location>
        <begin position="483"/>
        <end position="504"/>
    </location>
</feature>
<evidence type="ECO:0000256" key="2">
    <source>
        <dbReference type="SAM" id="SignalP"/>
    </source>
</evidence>
<evidence type="ECO:0000313" key="4">
    <source>
        <dbReference type="Proteomes" id="UP000008291"/>
    </source>
</evidence>
<reference evidence="3 4" key="1">
    <citation type="journal article" date="2006" name="J. Bacteriol.">
        <title>The genome sequence of the obligately chemolithoautotrophic, facultatively anaerobic bacterium Thiobacillus denitrificans.</title>
        <authorList>
            <person name="Beller H.R."/>
            <person name="Chain P.S."/>
            <person name="Letain T.E."/>
            <person name="Chakicherla A."/>
            <person name="Larimer F.W."/>
            <person name="Richardson P.M."/>
            <person name="Coleman M.A."/>
            <person name="Wood A.P."/>
            <person name="Kelly D.P."/>
        </authorList>
    </citation>
    <scope>NUCLEOTIDE SEQUENCE [LARGE SCALE GENOMIC DNA]</scope>
    <source>
        <strain evidence="3 4">ATCC 25259</strain>
    </source>
</reference>
<dbReference type="STRING" id="292415.Tbd_1685"/>
<keyword evidence="1" id="KW-0812">Transmembrane</keyword>
<gene>
    <name evidence="3" type="ordered locus">Tbd_1685</name>
</gene>
<feature type="transmembrane region" description="Helical" evidence="1">
    <location>
        <begin position="550"/>
        <end position="575"/>
    </location>
</feature>
<feature type="transmembrane region" description="Helical" evidence="1">
    <location>
        <begin position="134"/>
        <end position="153"/>
    </location>
</feature>
<dbReference type="KEGG" id="tbd:Tbd_1685"/>
<feature type="transmembrane region" description="Helical" evidence="1">
    <location>
        <begin position="110"/>
        <end position="128"/>
    </location>
</feature>
<keyword evidence="2" id="KW-0732">Signal</keyword>
<organism evidence="3 4">
    <name type="scientific">Thiobacillus denitrificans (strain ATCC 25259 / T1)</name>
    <dbReference type="NCBI Taxonomy" id="292415"/>
    <lineage>
        <taxon>Bacteria</taxon>
        <taxon>Pseudomonadati</taxon>
        <taxon>Pseudomonadota</taxon>
        <taxon>Betaproteobacteria</taxon>
        <taxon>Nitrosomonadales</taxon>
        <taxon>Thiobacillaceae</taxon>
        <taxon>Thiobacillus</taxon>
    </lineage>
</organism>
<keyword evidence="1" id="KW-0472">Membrane</keyword>
<accession>Q3SI90</accession>
<dbReference type="RefSeq" id="WP_011312197.1">
    <property type="nucleotide sequence ID" value="NC_007404.1"/>
</dbReference>
<proteinExistence type="predicted"/>
<keyword evidence="1" id="KW-1133">Transmembrane helix</keyword>
<dbReference type="HOGENOM" id="CLU_023238_0_0_4"/>
<evidence type="ECO:0000313" key="3">
    <source>
        <dbReference type="EMBL" id="AAZ97638.1"/>
    </source>
</evidence>
<dbReference type="Proteomes" id="UP000008291">
    <property type="component" value="Chromosome"/>
</dbReference>
<feature type="signal peptide" evidence="2">
    <location>
        <begin position="1"/>
        <end position="22"/>
    </location>
</feature>